<comment type="similarity">
    <text evidence="9">Belongs to the binding-protein-dependent transport system permease family.</text>
</comment>
<keyword evidence="7 9" id="KW-1133">Transmembrane helix</keyword>
<name>A0A2N5XRQ4_9HYPH</name>
<dbReference type="RefSeq" id="WP_101533818.1">
    <property type="nucleotide sequence ID" value="NZ_JBFHIU010000107.1"/>
</dbReference>
<comment type="caution">
    <text evidence="11">The sequence shown here is derived from an EMBL/GenBank/DDBJ whole genome shotgun (WGS) entry which is preliminary data.</text>
</comment>
<feature type="transmembrane region" description="Helical" evidence="9">
    <location>
        <begin position="126"/>
        <end position="150"/>
    </location>
</feature>
<dbReference type="GO" id="GO:0015031">
    <property type="term" value="P:protein transport"/>
    <property type="evidence" value="ECO:0007669"/>
    <property type="project" value="UniProtKB-KW"/>
</dbReference>
<dbReference type="PANTHER" id="PTHR43386:SF1">
    <property type="entry name" value="D,D-DIPEPTIDE TRANSPORT SYSTEM PERMEASE PROTEIN DDPC-RELATED"/>
    <property type="match status" value="1"/>
</dbReference>
<dbReference type="GO" id="GO:0055085">
    <property type="term" value="P:transmembrane transport"/>
    <property type="evidence" value="ECO:0007669"/>
    <property type="project" value="InterPro"/>
</dbReference>
<dbReference type="SUPFAM" id="SSF161098">
    <property type="entry name" value="MetI-like"/>
    <property type="match status" value="1"/>
</dbReference>
<keyword evidence="3" id="KW-1003">Cell membrane</keyword>
<dbReference type="Pfam" id="PF00528">
    <property type="entry name" value="BPD_transp_1"/>
    <property type="match status" value="1"/>
</dbReference>
<organism evidence="11 12">
    <name type="scientific">Cohaesibacter celericrescens</name>
    <dbReference type="NCBI Taxonomy" id="2067669"/>
    <lineage>
        <taxon>Bacteria</taxon>
        <taxon>Pseudomonadati</taxon>
        <taxon>Pseudomonadota</taxon>
        <taxon>Alphaproteobacteria</taxon>
        <taxon>Hyphomicrobiales</taxon>
        <taxon>Cohaesibacteraceae</taxon>
    </lineage>
</organism>
<dbReference type="InterPro" id="IPR050366">
    <property type="entry name" value="BP-dependent_transpt_permease"/>
</dbReference>
<accession>A0A2N5XRQ4</accession>
<feature type="transmembrane region" description="Helical" evidence="9">
    <location>
        <begin position="194"/>
        <end position="223"/>
    </location>
</feature>
<dbReference type="EMBL" id="PKUQ01000018">
    <property type="protein sequence ID" value="PLW77202.1"/>
    <property type="molecule type" value="Genomic_DNA"/>
</dbReference>
<evidence type="ECO:0000256" key="4">
    <source>
        <dbReference type="ARBA" id="ARBA00022692"/>
    </source>
</evidence>
<evidence type="ECO:0000256" key="3">
    <source>
        <dbReference type="ARBA" id="ARBA00022475"/>
    </source>
</evidence>
<evidence type="ECO:0000256" key="6">
    <source>
        <dbReference type="ARBA" id="ARBA00022927"/>
    </source>
</evidence>
<keyword evidence="12" id="KW-1185">Reference proteome</keyword>
<evidence type="ECO:0000313" key="12">
    <source>
        <dbReference type="Proteomes" id="UP000234881"/>
    </source>
</evidence>
<evidence type="ECO:0000256" key="8">
    <source>
        <dbReference type="ARBA" id="ARBA00023136"/>
    </source>
</evidence>
<dbReference type="AlphaFoldDB" id="A0A2N5XRQ4"/>
<evidence type="ECO:0000256" key="1">
    <source>
        <dbReference type="ARBA" id="ARBA00004651"/>
    </source>
</evidence>
<dbReference type="PROSITE" id="PS50928">
    <property type="entry name" value="ABC_TM1"/>
    <property type="match status" value="1"/>
</dbReference>
<evidence type="ECO:0000256" key="5">
    <source>
        <dbReference type="ARBA" id="ARBA00022856"/>
    </source>
</evidence>
<keyword evidence="2 9" id="KW-0813">Transport</keyword>
<dbReference type="GO" id="GO:0015833">
    <property type="term" value="P:peptide transport"/>
    <property type="evidence" value="ECO:0007669"/>
    <property type="project" value="UniProtKB-KW"/>
</dbReference>
<keyword evidence="8 9" id="KW-0472">Membrane</keyword>
<dbReference type="Gene3D" id="1.10.3720.10">
    <property type="entry name" value="MetI-like"/>
    <property type="match status" value="1"/>
</dbReference>
<keyword evidence="4 9" id="KW-0812">Transmembrane</keyword>
<evidence type="ECO:0000256" key="2">
    <source>
        <dbReference type="ARBA" id="ARBA00022448"/>
    </source>
</evidence>
<evidence type="ECO:0000313" key="11">
    <source>
        <dbReference type="EMBL" id="PLW77202.1"/>
    </source>
</evidence>
<reference evidence="11 12" key="1">
    <citation type="submission" date="2018-01" db="EMBL/GenBank/DDBJ databases">
        <title>The draft genome sequence of Cohaesibacter sp. H1304.</title>
        <authorList>
            <person name="Wang N.-N."/>
            <person name="Du Z.-J."/>
        </authorList>
    </citation>
    <scope>NUCLEOTIDE SEQUENCE [LARGE SCALE GENOMIC DNA]</scope>
    <source>
        <strain evidence="11 12">H1304</strain>
    </source>
</reference>
<dbReference type="CDD" id="cd06261">
    <property type="entry name" value="TM_PBP2"/>
    <property type="match status" value="1"/>
</dbReference>
<feature type="transmembrane region" description="Helical" evidence="9">
    <location>
        <begin position="82"/>
        <end position="105"/>
    </location>
</feature>
<evidence type="ECO:0000259" key="10">
    <source>
        <dbReference type="PROSITE" id="PS50928"/>
    </source>
</evidence>
<dbReference type="InterPro" id="IPR000515">
    <property type="entry name" value="MetI-like"/>
</dbReference>
<dbReference type="Proteomes" id="UP000234881">
    <property type="component" value="Unassembled WGS sequence"/>
</dbReference>
<keyword evidence="5" id="KW-0571">Peptide transport</keyword>
<dbReference type="InterPro" id="IPR035906">
    <property type="entry name" value="MetI-like_sf"/>
</dbReference>
<keyword evidence="6" id="KW-0653">Protein transport</keyword>
<comment type="subcellular location">
    <subcellularLocation>
        <location evidence="1 9">Cell membrane</location>
        <topology evidence="1 9">Multi-pass membrane protein</topology>
    </subcellularLocation>
</comment>
<dbReference type="PANTHER" id="PTHR43386">
    <property type="entry name" value="OLIGOPEPTIDE TRANSPORT SYSTEM PERMEASE PROTEIN APPC"/>
    <property type="match status" value="1"/>
</dbReference>
<gene>
    <name evidence="11" type="ORF">C0081_10665</name>
</gene>
<sequence>MNSTRQNPSTQTKMRKAPWLALALTGLVAFVLLAPLASPYDPYAIDILGRLDPISARHWLGTDQMGRDVLSRLLFGARLTTLSALCVVFVSVVLGCCAGAIAGYFGGLPDRLLMRLCEGISVLPALAIAMVIAGILGLGLKAVILALAAVHWTEYARLIRNIVIVERSKAYVMAAESLGVRPVAILRRHLFPNIAAPILTLCTFSLSWVILAFAGLSFLGLGVEAGTPEWGRMIADSRSHMRAYPRLVLAPGLTIMSFVIAVNLLGDALGDHLRGSRTNHLN</sequence>
<dbReference type="OrthoDB" id="9766870at2"/>
<proteinExistence type="inferred from homology"/>
<feature type="transmembrane region" description="Helical" evidence="9">
    <location>
        <begin position="244"/>
        <end position="266"/>
    </location>
</feature>
<protein>
    <submittedName>
        <fullName evidence="11">ABC transporter permease</fullName>
    </submittedName>
</protein>
<dbReference type="GO" id="GO:0005886">
    <property type="term" value="C:plasma membrane"/>
    <property type="evidence" value="ECO:0007669"/>
    <property type="project" value="UniProtKB-SubCell"/>
</dbReference>
<evidence type="ECO:0000256" key="9">
    <source>
        <dbReference type="RuleBase" id="RU363032"/>
    </source>
</evidence>
<feature type="domain" description="ABC transmembrane type-1" evidence="10">
    <location>
        <begin position="77"/>
        <end position="266"/>
    </location>
</feature>
<evidence type="ECO:0000256" key="7">
    <source>
        <dbReference type="ARBA" id="ARBA00022989"/>
    </source>
</evidence>